<feature type="transmembrane region" description="Helical" evidence="1">
    <location>
        <begin position="47"/>
        <end position="65"/>
    </location>
</feature>
<accession>A0A1W6KG15</accession>
<feature type="transmembrane region" description="Helical" evidence="1">
    <location>
        <begin position="17"/>
        <end position="35"/>
    </location>
</feature>
<organism evidence="2 3">
    <name type="scientific">Marinobacter salarius</name>
    <dbReference type="NCBI Taxonomy" id="1420917"/>
    <lineage>
        <taxon>Bacteria</taxon>
        <taxon>Pseudomonadati</taxon>
        <taxon>Pseudomonadota</taxon>
        <taxon>Gammaproteobacteria</taxon>
        <taxon>Pseudomonadales</taxon>
        <taxon>Marinobacteraceae</taxon>
        <taxon>Marinobacter</taxon>
    </lineage>
</organism>
<sequence>MNFGVNADWKTEKSMRIALYVMAALVIGAFIKGIADMQAAVEAGMSPQSVLFGAAPMILIGLISLF</sequence>
<evidence type="ECO:0000313" key="3">
    <source>
        <dbReference type="Proteomes" id="UP000193100"/>
    </source>
</evidence>
<keyword evidence="2" id="KW-0614">Plasmid</keyword>
<name>A0A1W6KG15_9GAMM</name>
<geneLocation type="plasmid" evidence="3">
    <name>psmr5</name>
</geneLocation>
<evidence type="ECO:0000313" key="2">
    <source>
        <dbReference type="EMBL" id="ARM86357.1"/>
    </source>
</evidence>
<evidence type="ECO:0000256" key="1">
    <source>
        <dbReference type="SAM" id="Phobius"/>
    </source>
</evidence>
<keyword evidence="1" id="KW-0472">Membrane</keyword>
<proteinExistence type="predicted"/>
<keyword evidence="1" id="KW-0812">Transmembrane</keyword>
<protein>
    <submittedName>
        <fullName evidence="2">Uncharacterized protein</fullName>
    </submittedName>
</protein>
<reference evidence="2 3" key="1">
    <citation type="submission" date="2017-04" db="EMBL/GenBank/DDBJ databases">
        <title>Genome Sequence of Marinobacter salarius strain SMR5 Isolated from a culture of the Diatom Skeletonema marinoi.</title>
        <authorList>
            <person name="Topel M."/>
            <person name="Pinder M.I.M."/>
            <person name="Johansson O.N."/>
            <person name="Kourtchenko O."/>
            <person name="Godhe A."/>
            <person name="Clarke A.K."/>
        </authorList>
    </citation>
    <scope>NUCLEOTIDE SEQUENCE [LARGE SCALE GENOMIC DNA]</scope>
    <source>
        <strain evidence="2 3">SMR5</strain>
        <plasmid evidence="3">Plasmid psmr5</plasmid>
    </source>
</reference>
<dbReference type="AlphaFoldDB" id="A0A1W6KG15"/>
<dbReference type="EMBL" id="CP020932">
    <property type="protein sequence ID" value="ARM86357.1"/>
    <property type="molecule type" value="Genomic_DNA"/>
</dbReference>
<keyword evidence="1" id="KW-1133">Transmembrane helix</keyword>
<dbReference type="Proteomes" id="UP000193100">
    <property type="component" value="Plasmid pSMR5"/>
</dbReference>
<gene>
    <name evidence="2" type="ORF">MARSALSMR5_04340</name>
</gene>